<keyword evidence="1" id="KW-0472">Membrane</keyword>
<gene>
    <name evidence="3" type="ORF">BRETT_000507</name>
    <name evidence="2" type="ORF">HII12_002295</name>
</gene>
<evidence type="ECO:0000256" key="1">
    <source>
        <dbReference type="SAM" id="Phobius"/>
    </source>
</evidence>
<organism evidence="2 4">
    <name type="scientific">Dekkera bruxellensis</name>
    <name type="common">Brettanomyces custersii</name>
    <dbReference type="NCBI Taxonomy" id="5007"/>
    <lineage>
        <taxon>Eukaryota</taxon>
        <taxon>Fungi</taxon>
        <taxon>Dikarya</taxon>
        <taxon>Ascomycota</taxon>
        <taxon>Saccharomycotina</taxon>
        <taxon>Pichiomycetes</taxon>
        <taxon>Pichiales</taxon>
        <taxon>Pichiaceae</taxon>
        <taxon>Brettanomyces</taxon>
    </lineage>
</organism>
<dbReference type="EMBL" id="JABCYN010000023">
    <property type="protein sequence ID" value="KAF6012773.1"/>
    <property type="molecule type" value="Genomic_DNA"/>
</dbReference>
<dbReference type="EMBL" id="CP063136">
    <property type="protein sequence ID" value="QOU20793.1"/>
    <property type="molecule type" value="Genomic_DNA"/>
</dbReference>
<sequence>MIDEDDRRLQRKPSRLDYLASKGQKLDIRAHQRTYQGAYVRTCLGCLSFSLLVMKLFSREFMPLGMVYQIYALVLCLASYLRSRNLDLYFINFNDPNWYNNYEVVQTEAEPQSSEDVQGSDKYYYKTSGNIVLWLTVVGILCYIVLFVLLARM</sequence>
<dbReference type="RefSeq" id="XP_041137286.1">
    <property type="nucleotide sequence ID" value="XM_041279072.1"/>
</dbReference>
<feature type="transmembrane region" description="Helical" evidence="1">
    <location>
        <begin position="131"/>
        <end position="151"/>
    </location>
</feature>
<dbReference type="GeneID" id="64572432"/>
<proteinExistence type="predicted"/>
<keyword evidence="1" id="KW-1133">Transmembrane helix</keyword>
<dbReference type="KEGG" id="bbrx:BRETT_000507"/>
<reference evidence="2 4" key="1">
    <citation type="journal article" date="2020" name="Appl. Microbiol. Biotechnol.">
        <title>Targeted gene deletion in Brettanomyces bruxellensis with an expression-free CRISPR-Cas9 system.</title>
        <authorList>
            <person name="Varela C."/>
            <person name="Bartel C."/>
            <person name="Onetto C."/>
            <person name="Borneman A."/>
        </authorList>
    </citation>
    <scope>NUCLEOTIDE SEQUENCE [LARGE SCALE GENOMIC DNA]</scope>
    <source>
        <strain evidence="2 4">AWRI1613</strain>
    </source>
</reference>
<evidence type="ECO:0000313" key="2">
    <source>
        <dbReference type="EMBL" id="KAF6012773.1"/>
    </source>
</evidence>
<name>A0A8H6EW98_DEKBR</name>
<reference evidence="3" key="2">
    <citation type="submission" date="2020-10" db="EMBL/GenBank/DDBJ databases">
        <authorList>
            <person name="Palmer J.M."/>
        </authorList>
    </citation>
    <scope>NUCLEOTIDE SEQUENCE</scope>
    <source>
        <strain evidence="3">UCD 2041</strain>
    </source>
</reference>
<protein>
    <submittedName>
        <fullName evidence="2">Uncharacterized protein</fullName>
    </submittedName>
</protein>
<feature type="transmembrane region" description="Helical" evidence="1">
    <location>
        <begin position="38"/>
        <end position="57"/>
    </location>
</feature>
<dbReference type="AlphaFoldDB" id="A0A8H6EW98"/>
<feature type="transmembrane region" description="Helical" evidence="1">
    <location>
        <begin position="64"/>
        <end position="81"/>
    </location>
</feature>
<accession>A0A8H6EW98</accession>
<dbReference type="OrthoDB" id="2555434at2759"/>
<dbReference type="Proteomes" id="UP000663131">
    <property type="component" value="Chromosome 8"/>
</dbReference>
<evidence type="ECO:0000313" key="3">
    <source>
        <dbReference type="EMBL" id="QOU20793.1"/>
    </source>
</evidence>
<dbReference type="Proteomes" id="UP000568158">
    <property type="component" value="Unassembled WGS sequence"/>
</dbReference>
<dbReference type="PANTHER" id="PTHR38646:SF1">
    <property type="entry name" value="DUF202 DOMAIN-CONTAINING PROTEIN"/>
    <property type="match status" value="1"/>
</dbReference>
<reference evidence="3" key="3">
    <citation type="journal article" name="BMC Genomics">
        <title>New genome assemblies reveal patterns of domestication and adaptation across Brettanomyces (Dekkera) species.</title>
        <authorList>
            <person name="Roach M.J."/>
            <person name="Borneman A.R."/>
        </authorList>
    </citation>
    <scope>NUCLEOTIDE SEQUENCE</scope>
    <source>
        <strain evidence="3">UCD 2041</strain>
    </source>
</reference>
<evidence type="ECO:0000313" key="4">
    <source>
        <dbReference type="Proteomes" id="UP000568158"/>
    </source>
</evidence>
<dbReference type="PANTHER" id="PTHR38646">
    <property type="entry name" value="YALI0F00814P"/>
    <property type="match status" value="1"/>
</dbReference>
<keyword evidence="1" id="KW-0812">Transmembrane</keyword>